<evidence type="ECO:0000313" key="2">
    <source>
        <dbReference type="Proteomes" id="UP001266305"/>
    </source>
</evidence>
<evidence type="ECO:0000313" key="1">
    <source>
        <dbReference type="EMBL" id="KAK2094151.1"/>
    </source>
</evidence>
<name>A0ABQ9UAR8_SAGOE</name>
<gene>
    <name evidence="1" type="ORF">P7K49_027889</name>
</gene>
<protein>
    <submittedName>
        <fullName evidence="1">Uncharacterized protein</fullName>
    </submittedName>
</protein>
<accession>A0ABQ9UAR8</accession>
<dbReference type="EMBL" id="JASSZA010000014">
    <property type="protein sequence ID" value="KAK2094151.1"/>
    <property type="molecule type" value="Genomic_DNA"/>
</dbReference>
<sequence>MTEHDAFAGDHTSTESEFHPAIQELQHAVRESHGDMRAENGEDVGSSGALTRVDWIVWRVCSLPSTPCSSPGSSCCCLCGCSRYPLPQPQLHWYRTHSVRTVQYRTHSVRTVQYRTHSVRTVQYRTHSVLTVQYHGCSLKTWRPQERVRRSKESAWVGAFRLLCPSHQGPTDPWLLSGFRTVGKASLWWTLR</sequence>
<comment type="caution">
    <text evidence="1">The sequence shown here is derived from an EMBL/GenBank/DDBJ whole genome shotgun (WGS) entry which is preliminary data.</text>
</comment>
<keyword evidence="2" id="KW-1185">Reference proteome</keyword>
<dbReference type="Proteomes" id="UP001266305">
    <property type="component" value="Unassembled WGS sequence"/>
</dbReference>
<reference evidence="1 2" key="1">
    <citation type="submission" date="2023-05" db="EMBL/GenBank/DDBJ databases">
        <title>B98-5 Cell Line De Novo Hybrid Assembly: An Optical Mapping Approach.</title>
        <authorList>
            <person name="Kananen K."/>
            <person name="Auerbach J.A."/>
            <person name="Kautto E."/>
            <person name="Blachly J.S."/>
        </authorList>
    </citation>
    <scope>NUCLEOTIDE SEQUENCE [LARGE SCALE GENOMIC DNA]</scope>
    <source>
        <strain evidence="1">B95-8</strain>
        <tissue evidence="1">Cell line</tissue>
    </source>
</reference>
<organism evidence="1 2">
    <name type="scientific">Saguinus oedipus</name>
    <name type="common">Cotton-top tamarin</name>
    <name type="synonym">Oedipomidas oedipus</name>
    <dbReference type="NCBI Taxonomy" id="9490"/>
    <lineage>
        <taxon>Eukaryota</taxon>
        <taxon>Metazoa</taxon>
        <taxon>Chordata</taxon>
        <taxon>Craniata</taxon>
        <taxon>Vertebrata</taxon>
        <taxon>Euteleostomi</taxon>
        <taxon>Mammalia</taxon>
        <taxon>Eutheria</taxon>
        <taxon>Euarchontoglires</taxon>
        <taxon>Primates</taxon>
        <taxon>Haplorrhini</taxon>
        <taxon>Platyrrhini</taxon>
        <taxon>Cebidae</taxon>
        <taxon>Callitrichinae</taxon>
        <taxon>Saguinus</taxon>
    </lineage>
</organism>
<proteinExistence type="predicted"/>